<dbReference type="PANTHER" id="PTHR11037:SF11">
    <property type="entry name" value="ALPHA-GLOBIN TRANSCRIPTION FACTOR CP2"/>
    <property type="match status" value="1"/>
</dbReference>
<evidence type="ECO:0000256" key="7">
    <source>
        <dbReference type="SAM" id="MobiDB-lite"/>
    </source>
</evidence>
<keyword evidence="5 6" id="KW-0539">Nucleus</keyword>
<dbReference type="GO" id="GO:0005634">
    <property type="term" value="C:nucleus"/>
    <property type="evidence" value="ECO:0007669"/>
    <property type="project" value="UniProtKB-SubCell"/>
</dbReference>
<dbReference type="InterPro" id="IPR007604">
    <property type="entry name" value="CP2"/>
</dbReference>
<feature type="compositionally biased region" description="Basic and acidic residues" evidence="7">
    <location>
        <begin position="241"/>
        <end position="265"/>
    </location>
</feature>
<feature type="domain" description="Grh/CP2 DB" evidence="8">
    <location>
        <begin position="62"/>
        <end position="300"/>
    </location>
</feature>
<dbReference type="PANTHER" id="PTHR11037">
    <property type="entry name" value="TRANSCRIPTION FACTOR CP2"/>
    <property type="match status" value="1"/>
</dbReference>
<keyword evidence="4" id="KW-0804">Transcription</keyword>
<evidence type="ECO:0000256" key="1">
    <source>
        <dbReference type="ARBA" id="ARBA00004123"/>
    </source>
</evidence>
<keyword evidence="10" id="KW-1185">Reference proteome</keyword>
<organism evidence="9 10">
    <name type="scientific">Cyprinus carpio</name>
    <name type="common">Common carp</name>
    <dbReference type="NCBI Taxonomy" id="7962"/>
    <lineage>
        <taxon>Eukaryota</taxon>
        <taxon>Metazoa</taxon>
        <taxon>Chordata</taxon>
        <taxon>Craniata</taxon>
        <taxon>Vertebrata</taxon>
        <taxon>Euteleostomi</taxon>
        <taxon>Actinopterygii</taxon>
        <taxon>Neopterygii</taxon>
        <taxon>Teleostei</taxon>
        <taxon>Ostariophysi</taxon>
        <taxon>Cypriniformes</taxon>
        <taxon>Cyprinidae</taxon>
        <taxon>Cyprininae</taxon>
        <taxon>Cyprinus</taxon>
    </lineage>
</organism>
<reference evidence="9" key="2">
    <citation type="submission" date="2025-09" db="UniProtKB">
        <authorList>
            <consortium name="Ensembl"/>
        </authorList>
    </citation>
    <scope>IDENTIFICATION</scope>
</reference>
<evidence type="ECO:0000313" key="9">
    <source>
        <dbReference type="Ensembl" id="ENSCCRP00010023561.1"/>
    </source>
</evidence>
<dbReference type="PROSITE" id="PS51968">
    <property type="entry name" value="GRH_CP2_DB"/>
    <property type="match status" value="1"/>
</dbReference>
<dbReference type="AlphaFoldDB" id="A0A8C1Q9C2"/>
<evidence type="ECO:0000256" key="2">
    <source>
        <dbReference type="ARBA" id="ARBA00023015"/>
    </source>
</evidence>
<accession>A0A8C1Q9C2</accession>
<dbReference type="GO" id="GO:0000978">
    <property type="term" value="F:RNA polymerase II cis-regulatory region sequence-specific DNA binding"/>
    <property type="evidence" value="ECO:0007669"/>
    <property type="project" value="TreeGrafter"/>
</dbReference>
<protein>
    <submittedName>
        <fullName evidence="9">Transcription factor CP2</fullName>
    </submittedName>
</protein>
<feature type="region of interest" description="Disordered" evidence="7">
    <location>
        <begin position="240"/>
        <end position="268"/>
    </location>
</feature>
<dbReference type="GO" id="GO:0001228">
    <property type="term" value="F:DNA-binding transcription activator activity, RNA polymerase II-specific"/>
    <property type="evidence" value="ECO:0007669"/>
    <property type="project" value="TreeGrafter"/>
</dbReference>
<reference evidence="9" key="1">
    <citation type="submission" date="2025-08" db="UniProtKB">
        <authorList>
            <consortium name="Ensembl"/>
        </authorList>
    </citation>
    <scope>IDENTIFICATION</scope>
</reference>
<gene>
    <name evidence="9" type="primary">LOC109066437</name>
</gene>
<evidence type="ECO:0000259" key="8">
    <source>
        <dbReference type="PROSITE" id="PS51968"/>
    </source>
</evidence>
<evidence type="ECO:0000313" key="10">
    <source>
        <dbReference type="Proteomes" id="UP000694427"/>
    </source>
</evidence>
<dbReference type="InterPro" id="IPR057520">
    <property type="entry name" value="GRHL1/CP2_C"/>
</dbReference>
<proteinExistence type="predicted"/>
<evidence type="ECO:0000256" key="5">
    <source>
        <dbReference type="ARBA" id="ARBA00023242"/>
    </source>
</evidence>
<evidence type="ECO:0000256" key="3">
    <source>
        <dbReference type="ARBA" id="ARBA00023125"/>
    </source>
</evidence>
<sequence length="403" mass="45964">MAWALKLPLADEVIESGLVQDFDASLSGIGQELGAGAYSMSDVLALPIFKQEESNLPPESDNKILPFQYVLCAATSPAVKLHDETLTYLNQGQSYEIRMLDNRKMGELPEINGKMVKSIIRVVFHDRRLQYTEHQQLEGWRWNRPGDRILDLDIPMSVGVVDPRANPTQLNTVEFLWDPSKRTSVFIQVHCISTEFTMRKHGGEKGVPFRIQIDTFKENEAGEYTEHLHSASCQVKVFKPKGADRKQKTDREKMEKRAPQEKEKYQPSYETTILTECSPWPEITYVNNSPSPGFNSSHNSFPVIEGVVRPRLTIYVCQESQQTREQHQKHENGDGSSNAFFVYHAIYLEELTAVELTEKLAQLFSISPRQISQIFKQGPTGIHVLVSDEIKYFNQFACMSFDN</sequence>
<dbReference type="Pfam" id="PF04516">
    <property type="entry name" value="CP2"/>
    <property type="match status" value="1"/>
</dbReference>
<dbReference type="Proteomes" id="UP000694427">
    <property type="component" value="Unplaced"/>
</dbReference>
<keyword evidence="3 6" id="KW-0238">DNA-binding</keyword>
<evidence type="ECO:0000256" key="6">
    <source>
        <dbReference type="PROSITE-ProRule" id="PRU01313"/>
    </source>
</evidence>
<evidence type="ECO:0000256" key="4">
    <source>
        <dbReference type="ARBA" id="ARBA00023163"/>
    </source>
</evidence>
<keyword evidence="2" id="KW-0805">Transcription regulation</keyword>
<comment type="subcellular location">
    <subcellularLocation>
        <location evidence="1 6">Nucleus</location>
    </subcellularLocation>
</comment>
<name>A0A8C1Q9C2_CYPCA</name>
<dbReference type="InterPro" id="IPR040167">
    <property type="entry name" value="TF_CP2-like"/>
</dbReference>
<dbReference type="Pfam" id="PF25416">
    <property type="entry name" value="GRHL1_C"/>
    <property type="match status" value="1"/>
</dbReference>
<dbReference type="Ensembl" id="ENSCCRT00010025844.1">
    <property type="protein sequence ID" value="ENSCCRP00010023561.1"/>
    <property type="gene ID" value="ENSCCRG00010009802.1"/>
</dbReference>